<evidence type="ECO:0000313" key="5">
    <source>
        <dbReference type="Proteomes" id="UP000215196"/>
    </source>
</evidence>
<dbReference type="RefSeq" id="WP_095072625.1">
    <property type="nucleotide sequence ID" value="NZ_LT906465.1"/>
</dbReference>
<reference evidence="4 5" key="1">
    <citation type="submission" date="2017-06" db="EMBL/GenBank/DDBJ databases">
        <authorList>
            <consortium name="Pathogen Informatics"/>
        </authorList>
    </citation>
    <scope>NUCLEOTIDE SEQUENCE [LARGE SCALE GENOMIC DNA]</scope>
    <source>
        <strain evidence="4 5">NCTC13490</strain>
    </source>
</reference>
<dbReference type="EMBL" id="LT906465">
    <property type="protein sequence ID" value="SNV48129.1"/>
    <property type="molecule type" value="Genomic_DNA"/>
</dbReference>
<feature type="domain" description="Phage integrase SAM-like" evidence="3">
    <location>
        <begin position="146"/>
        <end position="241"/>
    </location>
</feature>
<organism evidence="4 5">
    <name type="scientific">Chryseobacterium taklimakanense</name>
    <dbReference type="NCBI Taxonomy" id="536441"/>
    <lineage>
        <taxon>Bacteria</taxon>
        <taxon>Pseudomonadati</taxon>
        <taxon>Bacteroidota</taxon>
        <taxon>Flavobacteriia</taxon>
        <taxon>Flavobacteriales</taxon>
        <taxon>Weeksellaceae</taxon>
        <taxon>Chryseobacterium group</taxon>
        <taxon>Chryseobacterium</taxon>
    </lineage>
</organism>
<dbReference type="AlphaFoldDB" id="A0A239XM66"/>
<proteinExistence type="predicted"/>
<dbReference type="InterPro" id="IPR013762">
    <property type="entry name" value="Integrase-like_cat_sf"/>
</dbReference>
<dbReference type="SUPFAM" id="SSF56349">
    <property type="entry name" value="DNA breaking-rejoining enzymes"/>
    <property type="match status" value="1"/>
</dbReference>
<keyword evidence="5" id="KW-1185">Reference proteome</keyword>
<sequence>MASVNFLLRSAVKKNDPFTARLQFSNPSKITDSNKFGLDFVEVKTRIFVFNPEEVKEMPLVDGQRFWKEFKKYKGSDINIKNRIERINSEQNKFRSFILDRFEAAYPEGCDSLPSKEWLSSVAKEYYDDIIRAEARKKNLEKPNELIWHFDNYIKVKGLELKPRTILKLQDTKKIVAGFEEFQSSIKGYSFQVLIPDVDELLKYDLVSYLQNNMHYSKNTIAKTIKIIRTICNYSKRYGIELSPMYEEFRMAYDDKDVVYLSFEELQTIKNADLPDELDNARKWLYISSFLGQRISDFMRFEKTMIRRDGTAYFIDFVQAKTNKKMALLLHPEVVKILKENDMNFPAAIDEPAYNDQIRKVCELSGLTEKVKGSILTEIDKGVWRNVEGVYPKYKLISSHIGRKSYCTNFYGKIPTALILEVSGHSEERTLLEYIGKKDASRSEMIKNYYQNIDITKD</sequence>
<keyword evidence="2" id="KW-0233">DNA recombination</keyword>
<dbReference type="GO" id="GO:0006310">
    <property type="term" value="P:DNA recombination"/>
    <property type="evidence" value="ECO:0007669"/>
    <property type="project" value="UniProtKB-KW"/>
</dbReference>
<dbReference type="KEGG" id="ctak:4412677_01856"/>
<evidence type="ECO:0000256" key="1">
    <source>
        <dbReference type="ARBA" id="ARBA00023125"/>
    </source>
</evidence>
<protein>
    <recommendedName>
        <fullName evidence="3">Phage integrase SAM-like domain-containing protein</fullName>
    </recommendedName>
</protein>
<keyword evidence="1" id="KW-0238">DNA-binding</keyword>
<dbReference type="InterPro" id="IPR025269">
    <property type="entry name" value="SAM-like_dom"/>
</dbReference>
<dbReference type="GO" id="GO:0015074">
    <property type="term" value="P:DNA integration"/>
    <property type="evidence" value="ECO:0007669"/>
    <property type="project" value="InterPro"/>
</dbReference>
<dbReference type="InterPro" id="IPR011010">
    <property type="entry name" value="DNA_brk_join_enz"/>
</dbReference>
<dbReference type="GO" id="GO:0003677">
    <property type="term" value="F:DNA binding"/>
    <property type="evidence" value="ECO:0007669"/>
    <property type="project" value="UniProtKB-KW"/>
</dbReference>
<dbReference type="Gene3D" id="1.10.150.130">
    <property type="match status" value="1"/>
</dbReference>
<dbReference type="Pfam" id="PF13102">
    <property type="entry name" value="Phage_int_SAM_5"/>
    <property type="match status" value="1"/>
</dbReference>
<gene>
    <name evidence="4" type="ORF">SAMEA4412677_01856</name>
</gene>
<evidence type="ECO:0000313" key="4">
    <source>
        <dbReference type="EMBL" id="SNV48129.1"/>
    </source>
</evidence>
<dbReference type="Gene3D" id="1.10.443.10">
    <property type="entry name" value="Intergrase catalytic core"/>
    <property type="match status" value="1"/>
</dbReference>
<evidence type="ECO:0000259" key="3">
    <source>
        <dbReference type="Pfam" id="PF13102"/>
    </source>
</evidence>
<dbReference type="Proteomes" id="UP000215196">
    <property type="component" value="Chromosome 1"/>
</dbReference>
<name>A0A239XM66_9FLAO</name>
<accession>A0A239XM66</accession>
<dbReference type="InterPro" id="IPR010998">
    <property type="entry name" value="Integrase_recombinase_N"/>
</dbReference>
<evidence type="ECO:0000256" key="2">
    <source>
        <dbReference type="ARBA" id="ARBA00023172"/>
    </source>
</evidence>